<dbReference type="RefSeq" id="WP_010853561.1">
    <property type="nucleotide sequence ID" value="NZ_AQHR01000041.1"/>
</dbReference>
<comment type="caution">
    <text evidence="2">The sequence shown here is derived from an EMBL/GenBank/DDBJ whole genome shotgun (WGS) entry which is preliminary data.</text>
</comment>
<dbReference type="InterPro" id="IPR037026">
    <property type="entry name" value="Vgr_OB-fold_dom_sf"/>
</dbReference>
<keyword evidence="3" id="KW-1185">Reference proteome</keyword>
<accession>R7ZVP8</accession>
<evidence type="ECO:0000259" key="1">
    <source>
        <dbReference type="Pfam" id="PF04717"/>
    </source>
</evidence>
<dbReference type="InterPro" id="IPR006533">
    <property type="entry name" value="T6SS_Vgr_RhsGE"/>
</dbReference>
<proteinExistence type="predicted"/>
<dbReference type="PATRIC" id="fig|1288963.3.peg.1414"/>
<dbReference type="EMBL" id="AQHR01000041">
    <property type="protein sequence ID" value="EON78220.1"/>
    <property type="molecule type" value="Genomic_DNA"/>
</dbReference>
<sequence>MSNGRSLAAEQSMDLVSHTIKVGGAELPAAVQVASIAIQKELNRIPYAKITVLDGDPASADFSLSNESIFLPGQEIEIALGYHASTETVFKGIITSQRIRIREGGSQLLVECRDKATKMTLRKRSGYYYDSKDSEVIESLITRNRLASEVSDTGYAHAELVQFDCTDWDFMVARAQANGMLCAVDGGKITISGPDLTQESLGTASFGNNILEFDADLDGRNQFSGINAIGWSLADQKVTIQEGSDPNLALNGNLSAADIADAMGIGTLELRHGGKLSEAQLQEWADAKWLFQQLAKIRGRVRIQGVSHVNPGSMIALEGVGDRFSGKVFVSGVSHRYAEGSWILDIQFGINPEWFTDTYAIHSAPAAGLYASVKGLQTGLVTQLGDDPEGEDRILVRIPIVNEEEQGIWCRLTCLDAGKDRGAFFRPEIGDEVIVGFINEDPNQGIVLGMVHSSANPTPVPASDDNHEKGYVSRDGLRLIFDDDKKSILLETPGGKRIHVNEDEGIATMEDEHGNKVVLSESGISVESEKDISVKSAGDIVLEGNNVTVKAQQQATMEGGAGAEVSTSGTAVLKGSLVQIN</sequence>
<dbReference type="Pfam" id="PF04717">
    <property type="entry name" value="Phage_base_V"/>
    <property type="match status" value="1"/>
</dbReference>
<gene>
    <name evidence="2" type="ORF">ADIS_1417</name>
</gene>
<name>R7ZVP8_9BACT</name>
<dbReference type="OrthoDB" id="1907165at2"/>
<dbReference type="AlphaFoldDB" id="R7ZVP8"/>
<feature type="domain" description="Gp5/Type VI secretion system Vgr protein OB-fold" evidence="1">
    <location>
        <begin position="377"/>
        <end position="452"/>
    </location>
</feature>
<dbReference type="STRING" id="1232681.ADIS_1417"/>
<dbReference type="NCBIfam" id="TIGR01646">
    <property type="entry name" value="vgr_GE"/>
    <property type="match status" value="1"/>
</dbReference>
<dbReference type="InterPro" id="IPR006531">
    <property type="entry name" value="Gp5/Vgr_OB"/>
</dbReference>
<dbReference type="Proteomes" id="UP000013909">
    <property type="component" value="Unassembled WGS sequence"/>
</dbReference>
<protein>
    <submittedName>
        <fullName evidence="2">VgrG protein</fullName>
    </submittedName>
</protein>
<organism evidence="2 3">
    <name type="scientific">Lunatimonas lonarensis</name>
    <dbReference type="NCBI Taxonomy" id="1232681"/>
    <lineage>
        <taxon>Bacteria</taxon>
        <taxon>Pseudomonadati</taxon>
        <taxon>Bacteroidota</taxon>
        <taxon>Cytophagia</taxon>
        <taxon>Cytophagales</taxon>
        <taxon>Cyclobacteriaceae</taxon>
    </lineage>
</organism>
<evidence type="ECO:0000313" key="2">
    <source>
        <dbReference type="EMBL" id="EON78220.1"/>
    </source>
</evidence>
<evidence type="ECO:0000313" key="3">
    <source>
        <dbReference type="Proteomes" id="UP000013909"/>
    </source>
</evidence>
<dbReference type="SUPFAM" id="SSF69255">
    <property type="entry name" value="gp5 N-terminal domain-like"/>
    <property type="match status" value="1"/>
</dbReference>
<dbReference type="SUPFAM" id="SSF69279">
    <property type="entry name" value="Phage tail proteins"/>
    <property type="match status" value="1"/>
</dbReference>
<dbReference type="Gene3D" id="2.40.50.230">
    <property type="entry name" value="Gp5 N-terminal domain"/>
    <property type="match status" value="1"/>
</dbReference>
<reference evidence="2 3" key="1">
    <citation type="submission" date="2013-02" db="EMBL/GenBank/DDBJ databases">
        <title>A novel strain isolated from Lonar lake, Maharashtra, India.</title>
        <authorList>
            <person name="Singh A."/>
        </authorList>
    </citation>
    <scope>NUCLEOTIDE SEQUENCE [LARGE SCALE GENOMIC DNA]</scope>
    <source>
        <strain evidence="2 3">AK24</strain>
    </source>
</reference>